<evidence type="ECO:0000313" key="3">
    <source>
        <dbReference type="Proteomes" id="UP000612899"/>
    </source>
</evidence>
<dbReference type="InterPro" id="IPR011990">
    <property type="entry name" value="TPR-like_helical_dom_sf"/>
</dbReference>
<dbReference type="Proteomes" id="UP000612899">
    <property type="component" value="Unassembled WGS sequence"/>
</dbReference>
<dbReference type="InterPro" id="IPR024983">
    <property type="entry name" value="CHAT_dom"/>
</dbReference>
<comment type="caution">
    <text evidence="2">The sequence shown here is derived from an EMBL/GenBank/DDBJ whole genome shotgun (WGS) entry which is preliminary data.</text>
</comment>
<dbReference type="EMBL" id="BONY01000001">
    <property type="protein sequence ID" value="GIH02121.1"/>
    <property type="molecule type" value="Genomic_DNA"/>
</dbReference>
<accession>A0A8J3Q2E6</accession>
<keyword evidence="3" id="KW-1185">Reference proteome</keyword>
<dbReference type="SMART" id="SM00028">
    <property type="entry name" value="TPR"/>
    <property type="match status" value="6"/>
</dbReference>
<dbReference type="SUPFAM" id="SSF48452">
    <property type="entry name" value="TPR-like"/>
    <property type="match status" value="2"/>
</dbReference>
<reference evidence="2" key="1">
    <citation type="submission" date="2021-01" db="EMBL/GenBank/DDBJ databases">
        <title>Whole genome shotgun sequence of Rhizocola hellebori NBRC 109834.</title>
        <authorList>
            <person name="Komaki H."/>
            <person name="Tamura T."/>
        </authorList>
    </citation>
    <scope>NUCLEOTIDE SEQUENCE</scope>
    <source>
        <strain evidence="2">NBRC 109834</strain>
    </source>
</reference>
<name>A0A8J3Q2E6_9ACTN</name>
<dbReference type="Pfam" id="PF12770">
    <property type="entry name" value="CHAT"/>
    <property type="match status" value="1"/>
</dbReference>
<evidence type="ECO:0000259" key="1">
    <source>
        <dbReference type="Pfam" id="PF12770"/>
    </source>
</evidence>
<proteinExistence type="predicted"/>
<dbReference type="PANTHER" id="PTHR10098:SF108">
    <property type="entry name" value="TETRATRICOPEPTIDE REPEAT PROTEIN 28"/>
    <property type="match status" value="1"/>
</dbReference>
<feature type="domain" description="CHAT" evidence="1">
    <location>
        <begin position="613"/>
        <end position="848"/>
    </location>
</feature>
<organism evidence="2 3">
    <name type="scientific">Rhizocola hellebori</name>
    <dbReference type="NCBI Taxonomy" id="1392758"/>
    <lineage>
        <taxon>Bacteria</taxon>
        <taxon>Bacillati</taxon>
        <taxon>Actinomycetota</taxon>
        <taxon>Actinomycetes</taxon>
        <taxon>Micromonosporales</taxon>
        <taxon>Micromonosporaceae</taxon>
        <taxon>Rhizocola</taxon>
    </lineage>
</organism>
<dbReference type="InterPro" id="IPR019734">
    <property type="entry name" value="TPR_rpt"/>
</dbReference>
<dbReference type="Gene3D" id="1.25.40.10">
    <property type="entry name" value="Tetratricopeptide repeat domain"/>
    <property type="match status" value="1"/>
</dbReference>
<dbReference type="AlphaFoldDB" id="A0A8J3Q2E6"/>
<sequence length="867" mass="92385">MDSSTAGRALAMVMADPRGAQALAVDLLATAKREADPAGEVTALRALGLAARELQDAATAAHQLRLSVAVARRAGLAELAAESRMSLALVLDDLGRPRSAVREIDLALTALRGLPLARARMQQGILLRRLGREADALRAYSTALASFRRHGDLLWQARVLTNRGVLQAYRGGLSQARADLLRAQELYRELGLTSAVAQVEHNLGFVSAQGGDLVSALDWYDRADEHFRRSGSRPAVALIDRAELLLAARLLGEARQAAQDAVQAATDAQLGSLVPQAKLLLAQSALAAGDQAAAHEAAGQARRAFQRQQRERWAVHARYLELRSAASQDRASLRKVAAALENSGWAEQALEARLFLASCGDQAALAGLAAPPAKAGLARLRIRAWHGRALSLVHLGDPAGAKRALDAGLRLLDQYRAALGATELRVLSSGEGADLAALGIRLALADHRPRQVLAWAERWRAATLRLRPARSPDDPELTRDLAQLRRVGAELTGQDGDPVRRHRLLRRQRALEEAIRRRTWRTGAAMSTMDKAIPLERVIASLGDRALVELVEEQGHLIALVAVAGRVHLRQLATAAATTAEVAALRFALRRLVSRYGSAASQAAADAAARHGLRLLDEWLLAPVRPLIGDRELVIVPTGALQALPWSALPSCAGRPITVAPSATVWWQAATSDRHHKPVPHTGKRRTVLVAAQEPPCAVPEVQALAALLTHDASLVGTQATVQATLTAMDGAHRAHIAAHGAFRADNPLFSYLSLADGPMTVHHFTSLRRMPELVVLSACDTGLSTVYPGDELMGLSATLLGAGTRTLVASTGPVEDTATQTLMVQLHRHLDAGTAPSHSLALARSAADPDSWATAHSFTCFGAGTA</sequence>
<gene>
    <name evidence="2" type="ORF">Rhe02_01880</name>
</gene>
<protein>
    <submittedName>
        <fullName evidence="2">CHAT domain-containing protein</fullName>
    </submittedName>
</protein>
<evidence type="ECO:0000313" key="2">
    <source>
        <dbReference type="EMBL" id="GIH02121.1"/>
    </source>
</evidence>
<dbReference type="PANTHER" id="PTHR10098">
    <property type="entry name" value="RAPSYN-RELATED"/>
    <property type="match status" value="1"/>
</dbReference>